<accession>A0A0F6YMR5</accession>
<protein>
    <submittedName>
        <fullName evidence="2">Uncharacterized protein</fullName>
    </submittedName>
</protein>
<feature type="transmembrane region" description="Helical" evidence="1">
    <location>
        <begin position="57"/>
        <end position="78"/>
    </location>
</feature>
<dbReference type="AlphaFoldDB" id="A0A0F6YMR5"/>
<evidence type="ECO:0000256" key="1">
    <source>
        <dbReference type="SAM" id="Phobius"/>
    </source>
</evidence>
<evidence type="ECO:0000313" key="2">
    <source>
        <dbReference type="EMBL" id="AKF11657.1"/>
    </source>
</evidence>
<feature type="transmembrane region" description="Helical" evidence="1">
    <location>
        <begin position="111"/>
        <end position="129"/>
    </location>
</feature>
<dbReference type="EMBL" id="CP011125">
    <property type="protein sequence ID" value="AKF11657.1"/>
    <property type="molecule type" value="Genomic_DNA"/>
</dbReference>
<reference evidence="2 3" key="1">
    <citation type="submission" date="2015-03" db="EMBL/GenBank/DDBJ databases">
        <title>Genome assembly of Sandaracinus amylolyticus DSM 53668.</title>
        <authorList>
            <person name="Sharma G."/>
            <person name="Subramanian S."/>
        </authorList>
    </citation>
    <scope>NUCLEOTIDE SEQUENCE [LARGE SCALE GENOMIC DNA]</scope>
    <source>
        <strain evidence="2 3">DSM 53668</strain>
    </source>
</reference>
<gene>
    <name evidence="2" type="ORF">DB32_008806</name>
</gene>
<name>A0A0F6YMR5_9BACT</name>
<feature type="transmembrane region" description="Helical" evidence="1">
    <location>
        <begin position="135"/>
        <end position="161"/>
    </location>
</feature>
<keyword evidence="1" id="KW-0812">Transmembrane</keyword>
<dbReference type="OrthoDB" id="5522183at2"/>
<dbReference type="RefSeq" id="WP_053238501.1">
    <property type="nucleotide sequence ID" value="NZ_CP011125.1"/>
</dbReference>
<dbReference type="KEGG" id="samy:DB32_008806"/>
<sequence length="746" mass="79187">MIALLRRLLRDERSSGALADGEALDALGPVHGPALPVALRDVWRPRSLGELGGDQSGAMMVMGIFMAMMLVGMVYYVCGIGDAIVYRERMQDASDSAAFASAVLHARGMNYIVLINIIMAALLAILVALKLVETLAWIGIFACYAIAALSFGTASGILALVPPLQTIQQTTSNLYNTLKEPIFTALRVCDTTQTVIARVVPVVAQARVVQLAADVYAPTTQIGFAWPLYRPLPVVDDSFDELCRRAGQTAGDIAMLPFFFLPGSIRDAISDALGGLAATFSSWFCGGSGSGDGGEPPSVTYDVTTLLPDNPDGDSAECARSRTDDSADRASCDRYQAWYEAGERCARTENPPESCSAGDRTAYEQRVAAGRSDCRGDDKENFVWETTRYSRTERWIWVGDLETGHWDYSLSAPTIVDNGPTESGCAGGRSSSGTCCSTGCACGATCIACTNNCTMPGVMTGSSSHAIGNDEDELPCGSDDFEDFQGSGPFVCAEEITTRGCDCPGSDAPGAFDGCSNSREGGGGMMPTGFYEDCTDNRPTSLPATYTRTIEFTAVTAVLSCAQTREEELPVDDQLFEDGATAPDSSNCDMCPKKLEDCAQLGEERFQLRTFVLGDVSQSQRADAGVRLAAWGQEGGGTYSSIMNVAGRLSFAQAEYMFWHRGEIDGEDTTQRQEWMWHMFWTARMRRFRVGGEDACAGGGSASGDAADTPDAACDGAASDGGGGSCDTGGGIGSFLSDAVSNIIVH</sequence>
<keyword evidence="1" id="KW-0472">Membrane</keyword>
<organism evidence="2 3">
    <name type="scientific">Sandaracinus amylolyticus</name>
    <dbReference type="NCBI Taxonomy" id="927083"/>
    <lineage>
        <taxon>Bacteria</taxon>
        <taxon>Pseudomonadati</taxon>
        <taxon>Myxococcota</taxon>
        <taxon>Polyangia</taxon>
        <taxon>Polyangiales</taxon>
        <taxon>Sandaracinaceae</taxon>
        <taxon>Sandaracinus</taxon>
    </lineage>
</organism>
<evidence type="ECO:0000313" key="3">
    <source>
        <dbReference type="Proteomes" id="UP000034883"/>
    </source>
</evidence>
<dbReference type="Proteomes" id="UP000034883">
    <property type="component" value="Chromosome"/>
</dbReference>
<keyword evidence="1" id="KW-1133">Transmembrane helix</keyword>
<keyword evidence="3" id="KW-1185">Reference proteome</keyword>
<proteinExistence type="predicted"/>
<dbReference type="STRING" id="927083.DB32_008806"/>